<keyword evidence="1" id="KW-0812">Transmembrane</keyword>
<feature type="transmembrane region" description="Helical" evidence="1">
    <location>
        <begin position="109"/>
        <end position="128"/>
    </location>
</feature>
<evidence type="ECO:0000313" key="2">
    <source>
        <dbReference type="Ensembl" id="ENSUMAP00000027229"/>
    </source>
</evidence>
<dbReference type="AlphaFoldDB" id="A0A452V1E8"/>
<keyword evidence="1" id="KW-1133">Transmembrane helix</keyword>
<feature type="transmembrane region" description="Helical" evidence="1">
    <location>
        <begin position="23"/>
        <end position="48"/>
    </location>
</feature>
<dbReference type="GeneTree" id="ENSGT01150000287150"/>
<name>A0A452V1E8_URSMA</name>
<proteinExistence type="predicted"/>
<organism evidence="2">
    <name type="scientific">Ursus maritimus</name>
    <name type="common">Polar bear</name>
    <name type="synonym">Thalarctos maritimus</name>
    <dbReference type="NCBI Taxonomy" id="29073"/>
    <lineage>
        <taxon>Eukaryota</taxon>
        <taxon>Metazoa</taxon>
        <taxon>Chordata</taxon>
        <taxon>Craniata</taxon>
        <taxon>Vertebrata</taxon>
        <taxon>Euteleostomi</taxon>
        <taxon>Mammalia</taxon>
        <taxon>Eutheria</taxon>
        <taxon>Laurasiatheria</taxon>
        <taxon>Carnivora</taxon>
        <taxon>Caniformia</taxon>
        <taxon>Ursidae</taxon>
        <taxon>Ursus</taxon>
    </lineage>
</organism>
<feature type="transmembrane region" description="Helical" evidence="1">
    <location>
        <begin position="191"/>
        <end position="216"/>
    </location>
</feature>
<accession>A0A452V1E8</accession>
<dbReference type="Ensembl" id="ENSUMAT00000032194.1">
    <property type="protein sequence ID" value="ENSUMAP00000027229.1"/>
    <property type="gene ID" value="ENSUMAG00000019770.1"/>
</dbReference>
<keyword evidence="1" id="KW-0472">Membrane</keyword>
<evidence type="ECO:0008006" key="3">
    <source>
        <dbReference type="Google" id="ProtNLM"/>
    </source>
</evidence>
<dbReference type="OMA" id="ISMERDH"/>
<reference evidence="2" key="1">
    <citation type="submission" date="2019-03" db="UniProtKB">
        <authorList>
            <consortium name="Ensembl"/>
        </authorList>
    </citation>
    <scope>IDENTIFICATION</scope>
</reference>
<feature type="transmembrane region" description="Helical" evidence="1">
    <location>
        <begin position="165"/>
        <end position="184"/>
    </location>
</feature>
<sequence>MKDLLLQIKTIETYFQRHLAFKYIQYLVLLSTNIIILLGLFASLYVTLLLMYCVSRKSTAVFICNIAQADIFVGCNIFVGCHDSRTDREILPSFFQPTLRQTFQIANTYVSSLLLSCVSLEAFLITFLPVQTCHIRMVRWAKVAPEIIQISVIITEYFLSQTECFKGLSISSLVLLLMYFSYGATKLLKPFIYPIGLLFYYYNIFYYIMLVTIQYIPTF</sequence>
<feature type="transmembrane region" description="Helical" evidence="1">
    <location>
        <begin position="60"/>
        <end position="79"/>
    </location>
</feature>
<evidence type="ECO:0000256" key="1">
    <source>
        <dbReference type="SAM" id="Phobius"/>
    </source>
</evidence>
<protein>
    <recommendedName>
        <fullName evidence="3">G-protein coupled receptors family 1 profile domain-containing protein</fullName>
    </recommendedName>
</protein>